<name>A0A4Q2EFK3_9ACTN</name>
<dbReference type="InterPro" id="IPR001078">
    <property type="entry name" value="2-oxoacid_DH_actylTfrase"/>
</dbReference>
<evidence type="ECO:0000256" key="7">
    <source>
        <dbReference type="SAM" id="MobiDB-lite"/>
    </source>
</evidence>
<keyword evidence="4 6" id="KW-0450">Lipoyl</keyword>
<evidence type="ECO:0000256" key="1">
    <source>
        <dbReference type="ARBA" id="ARBA00001938"/>
    </source>
</evidence>
<dbReference type="Gene3D" id="3.30.559.10">
    <property type="entry name" value="Chloramphenicol acetyltransferase-like domain"/>
    <property type="match status" value="1"/>
</dbReference>
<dbReference type="Pfam" id="PF00364">
    <property type="entry name" value="Biotin_lipoyl"/>
    <property type="match status" value="1"/>
</dbReference>
<dbReference type="EMBL" id="PPCV01000009">
    <property type="protein sequence ID" value="RXW31426.1"/>
    <property type="molecule type" value="Genomic_DNA"/>
</dbReference>
<evidence type="ECO:0000256" key="2">
    <source>
        <dbReference type="ARBA" id="ARBA00007317"/>
    </source>
</evidence>
<feature type="domain" description="Lipoyl-binding" evidence="8">
    <location>
        <begin position="1"/>
        <end position="76"/>
    </location>
</feature>
<gene>
    <name evidence="10" type="ORF">C1706_12225</name>
</gene>
<feature type="domain" description="Peripheral subunit-binding (PSBD)" evidence="9">
    <location>
        <begin position="215"/>
        <end position="252"/>
    </location>
</feature>
<dbReference type="Proteomes" id="UP000290624">
    <property type="component" value="Unassembled WGS sequence"/>
</dbReference>
<comment type="similarity">
    <text evidence="2 6">Belongs to the 2-oxoacid dehydrogenase family.</text>
</comment>
<dbReference type="InterPro" id="IPR011053">
    <property type="entry name" value="Single_hybrid_motif"/>
</dbReference>
<proteinExistence type="inferred from homology"/>
<dbReference type="FunFam" id="3.30.559.10:FF:000007">
    <property type="entry name" value="Dihydrolipoamide acetyltransferase component of pyruvate dehydrogenase complex"/>
    <property type="match status" value="1"/>
</dbReference>
<keyword evidence="3 6" id="KW-0808">Transferase</keyword>
<keyword evidence="5 6" id="KW-0012">Acyltransferase</keyword>
<dbReference type="Gene3D" id="4.10.320.10">
    <property type="entry name" value="E3-binding domain"/>
    <property type="match status" value="1"/>
</dbReference>
<dbReference type="GO" id="GO:0016407">
    <property type="term" value="F:acetyltransferase activity"/>
    <property type="evidence" value="ECO:0007669"/>
    <property type="project" value="TreeGrafter"/>
</dbReference>
<dbReference type="GO" id="GO:0031405">
    <property type="term" value="F:lipoic acid binding"/>
    <property type="evidence" value="ECO:0007669"/>
    <property type="project" value="TreeGrafter"/>
</dbReference>
<reference evidence="10 11" key="1">
    <citation type="submission" date="2018-01" db="EMBL/GenBank/DDBJ databases">
        <title>Lactibacter flavus gen. nov., sp. nov., a novel bacterium of the family Propionibacteriaceae isolated from raw milk and dairy products.</title>
        <authorList>
            <person name="Wenning M."/>
            <person name="Breitenwieser F."/>
            <person name="Huptas C."/>
            <person name="von Neubeck M."/>
            <person name="Busse H.-J."/>
            <person name="Scherer S."/>
        </authorList>
    </citation>
    <scope>NUCLEOTIDE SEQUENCE [LARGE SCALE GENOMIC DNA]</scope>
    <source>
        <strain evidence="10 11">VG341</strain>
    </source>
</reference>
<evidence type="ECO:0000313" key="11">
    <source>
        <dbReference type="Proteomes" id="UP000290624"/>
    </source>
</evidence>
<comment type="caution">
    <text evidence="10">The sequence shown here is derived from an EMBL/GenBank/DDBJ whole genome shotgun (WGS) entry which is preliminary data.</text>
</comment>
<dbReference type="InterPro" id="IPR023213">
    <property type="entry name" value="CAT-like_dom_sf"/>
</dbReference>
<dbReference type="GO" id="GO:0005737">
    <property type="term" value="C:cytoplasm"/>
    <property type="evidence" value="ECO:0007669"/>
    <property type="project" value="TreeGrafter"/>
</dbReference>
<dbReference type="SUPFAM" id="SSF47005">
    <property type="entry name" value="Peripheral subunit-binding domain of 2-oxo acid dehydrogenase complex"/>
    <property type="match status" value="1"/>
</dbReference>
<dbReference type="Gene3D" id="2.40.50.100">
    <property type="match status" value="1"/>
</dbReference>
<evidence type="ECO:0000259" key="8">
    <source>
        <dbReference type="PROSITE" id="PS50968"/>
    </source>
</evidence>
<evidence type="ECO:0000313" key="10">
    <source>
        <dbReference type="EMBL" id="RXW31426.1"/>
    </source>
</evidence>
<evidence type="ECO:0000259" key="9">
    <source>
        <dbReference type="PROSITE" id="PS51826"/>
    </source>
</evidence>
<feature type="region of interest" description="Disordered" evidence="7">
    <location>
        <begin position="79"/>
        <end position="126"/>
    </location>
</feature>
<dbReference type="PANTHER" id="PTHR43178">
    <property type="entry name" value="DIHYDROLIPOAMIDE ACETYLTRANSFERASE COMPONENT OF PYRUVATE DEHYDROGENASE COMPLEX"/>
    <property type="match status" value="1"/>
</dbReference>
<evidence type="ECO:0000256" key="3">
    <source>
        <dbReference type="ARBA" id="ARBA00022679"/>
    </source>
</evidence>
<dbReference type="AlphaFoldDB" id="A0A4Q2EFK3"/>
<organism evidence="10 11">
    <name type="scientific">Propioniciclava flava</name>
    <dbReference type="NCBI Taxonomy" id="2072026"/>
    <lineage>
        <taxon>Bacteria</taxon>
        <taxon>Bacillati</taxon>
        <taxon>Actinomycetota</taxon>
        <taxon>Actinomycetes</taxon>
        <taxon>Propionibacteriales</taxon>
        <taxon>Propionibacteriaceae</taxon>
        <taxon>Propioniciclava</taxon>
    </lineage>
</organism>
<dbReference type="PROSITE" id="PS51826">
    <property type="entry name" value="PSBD"/>
    <property type="match status" value="1"/>
</dbReference>
<dbReference type="SUPFAM" id="SSF52777">
    <property type="entry name" value="CoA-dependent acyltransferases"/>
    <property type="match status" value="1"/>
</dbReference>
<dbReference type="PANTHER" id="PTHR43178:SF5">
    <property type="entry name" value="LIPOAMIDE ACYLTRANSFERASE COMPONENT OF BRANCHED-CHAIN ALPHA-KETO ACID DEHYDROGENASE COMPLEX, MITOCHONDRIAL"/>
    <property type="match status" value="1"/>
</dbReference>
<accession>A0A4Q2EFK3</accession>
<sequence length="494" mass="51773">MFEMTLPDPGEGLLEAEITQWLVAPGDEVAVNDVVVEIETAKSLVELPAPVAGRVATLHAEVGTVVAVGSAIMTIAEPGDQAAAPSEAEPSEVLQGRVETGDADEPTHAEESAPDEDARPAPQATAAEPAGAMLVGYGAAAGSVARRPRKGVPARPGPETDQVHESYGLDESPAHKVEEVYPTGAVHDEPVEPPLPRPEAGARPGHAVDPVGRPLAKPAVRRLARDLGIDLGEIAGTGPAGIITPHDVAQTAAGAATGRRGDTRIPLRGVRRQMVQAMQASLQVPQASVWVDVDVTETVALIDQLKQRREFAGLRVSPIVVLAKAVCLAMAKHPEVNSSLDLARDEIVVHPDVNLGIAAATRRGLVVPNIKAANDLNLLELAEALNELVSKVREGRITPADAARGTFTITNVGVFGVEGGTPILNPNESAILCLGTFNRRPWVVGEGASERMEIRSVAKLTLTIDHRVLDGEQASRFLADVATILTDPGLSLLF</sequence>
<dbReference type="Pfam" id="PF02817">
    <property type="entry name" value="E3_binding"/>
    <property type="match status" value="1"/>
</dbReference>
<keyword evidence="11" id="KW-1185">Reference proteome</keyword>
<evidence type="ECO:0000256" key="6">
    <source>
        <dbReference type="RuleBase" id="RU003423"/>
    </source>
</evidence>
<dbReference type="OrthoDB" id="9805770at2"/>
<dbReference type="InterPro" id="IPR000089">
    <property type="entry name" value="Biotin_lipoyl"/>
</dbReference>
<protein>
    <recommendedName>
        <fullName evidence="6">Dihydrolipoamide acetyltransferase component of pyruvate dehydrogenase complex</fullName>
        <ecNumber evidence="6">2.3.1.-</ecNumber>
    </recommendedName>
</protein>
<evidence type="ECO:0000256" key="4">
    <source>
        <dbReference type="ARBA" id="ARBA00022823"/>
    </source>
</evidence>
<feature type="compositionally biased region" description="Basic and acidic residues" evidence="7">
    <location>
        <begin position="105"/>
        <end position="119"/>
    </location>
</feature>
<dbReference type="Pfam" id="PF00198">
    <property type="entry name" value="2-oxoacid_dh"/>
    <property type="match status" value="1"/>
</dbReference>
<dbReference type="InterPro" id="IPR050743">
    <property type="entry name" value="2-oxoacid_DH_E2_comp"/>
</dbReference>
<dbReference type="InterPro" id="IPR036625">
    <property type="entry name" value="E3-bd_dom_sf"/>
</dbReference>
<feature type="region of interest" description="Disordered" evidence="7">
    <location>
        <begin position="195"/>
        <end position="214"/>
    </location>
</feature>
<evidence type="ECO:0000256" key="5">
    <source>
        <dbReference type="ARBA" id="ARBA00023315"/>
    </source>
</evidence>
<comment type="cofactor">
    <cofactor evidence="1 6">
        <name>(R)-lipoate</name>
        <dbReference type="ChEBI" id="CHEBI:83088"/>
    </cofactor>
</comment>
<dbReference type="EC" id="2.3.1.-" evidence="6"/>
<dbReference type="SUPFAM" id="SSF51230">
    <property type="entry name" value="Single hybrid motif"/>
    <property type="match status" value="1"/>
</dbReference>
<feature type="compositionally biased region" description="Low complexity" evidence="7">
    <location>
        <begin position="82"/>
        <end position="92"/>
    </location>
</feature>
<dbReference type="RefSeq" id="WP_129459519.1">
    <property type="nucleotide sequence ID" value="NZ_PPCV01000009.1"/>
</dbReference>
<dbReference type="CDD" id="cd06849">
    <property type="entry name" value="lipoyl_domain"/>
    <property type="match status" value="1"/>
</dbReference>
<feature type="region of interest" description="Disordered" evidence="7">
    <location>
        <begin position="143"/>
        <end position="166"/>
    </location>
</feature>
<dbReference type="PROSITE" id="PS50968">
    <property type="entry name" value="BIOTINYL_LIPOYL"/>
    <property type="match status" value="1"/>
</dbReference>
<dbReference type="InterPro" id="IPR004167">
    <property type="entry name" value="PSBD"/>
</dbReference>